<comment type="caution">
    <text evidence="1">The sequence shown here is derived from an EMBL/GenBank/DDBJ whole genome shotgun (WGS) entry which is preliminary data.</text>
</comment>
<proteinExistence type="predicted"/>
<accession>A0A8H5ASH2</accession>
<organism evidence="1 2">
    <name type="scientific">Psilocybe cf. subviscida</name>
    <dbReference type="NCBI Taxonomy" id="2480587"/>
    <lineage>
        <taxon>Eukaryota</taxon>
        <taxon>Fungi</taxon>
        <taxon>Dikarya</taxon>
        <taxon>Basidiomycota</taxon>
        <taxon>Agaricomycotina</taxon>
        <taxon>Agaricomycetes</taxon>
        <taxon>Agaricomycetidae</taxon>
        <taxon>Agaricales</taxon>
        <taxon>Agaricineae</taxon>
        <taxon>Strophariaceae</taxon>
        <taxon>Psilocybe</taxon>
    </lineage>
</organism>
<dbReference type="OrthoDB" id="541052at2759"/>
<reference evidence="1 2" key="1">
    <citation type="journal article" date="2020" name="ISME J.">
        <title>Uncovering the hidden diversity of litter-decomposition mechanisms in mushroom-forming fungi.</title>
        <authorList>
            <person name="Floudas D."/>
            <person name="Bentzer J."/>
            <person name="Ahren D."/>
            <person name="Johansson T."/>
            <person name="Persson P."/>
            <person name="Tunlid A."/>
        </authorList>
    </citation>
    <scope>NUCLEOTIDE SEQUENCE [LARGE SCALE GENOMIC DNA]</scope>
    <source>
        <strain evidence="1 2">CBS 101986</strain>
    </source>
</reference>
<dbReference type="EMBL" id="JAACJJ010000058">
    <property type="protein sequence ID" value="KAF5310074.1"/>
    <property type="molecule type" value="Genomic_DNA"/>
</dbReference>
<gene>
    <name evidence="1" type="ORF">D9619_010334</name>
</gene>
<dbReference type="PANTHER" id="PTHR12203">
    <property type="entry name" value="KDEL LYS-ASP-GLU-LEU CONTAINING - RELATED"/>
    <property type="match status" value="1"/>
</dbReference>
<name>A0A8H5ASH2_9AGAR</name>
<keyword evidence="2" id="KW-1185">Reference proteome</keyword>
<sequence>MLRLNTRAGRRSGRRFILFGIVAAAYLLGGQIRGPFTNVQVVVGECASEDKPRSMKLSESGDVLARTVRGRKGKNLGNHIYNANGLLEVNPEGPHPIYELVERVQEAWDQKLAKASKTLEEAVVEYQRRYKRPPLRGFDLWWQYVLDNNVQLPDEYDQIHRDNEPFWGVAPRDLQEFRRAWENNPDSFTIGKEAGDDPIAILDYSVRYGDDSRHGSRIRAIFNPHDTPNLVTNYLLKQDALRMAKQGRVLKIRNRPDHRSDGWLTACPPNALAQKEYINWGRAPYYPPASAPRVKSFIHDHYASMDPCQYPSHFLLHGQFIPHGKGPEPYQHLIPQFSFSPSRVHYDITPANPLNWINEIYPFEDNLDWEERWDARLQWRGSNTGIYYSDNVRWDLSHRSRLMIWAGDGRAEGELTMRRNVTVRKEQWVPAMLDIAFSGEPVNCDPNVCAELQNIFEYRKRHDGMTSGKYKYYIDSFKRLMTSKGLVFKTTMYSEWFMDRIAPWVHYIPIQNDLSNPMDALVFFRGDPVGNGAHCPRRNGEEDSACGA</sequence>
<dbReference type="Proteomes" id="UP000567179">
    <property type="component" value="Unassembled WGS sequence"/>
</dbReference>
<dbReference type="AlphaFoldDB" id="A0A8H5ASH2"/>
<dbReference type="PANTHER" id="PTHR12203:SF35">
    <property type="entry name" value="PROTEIN O-GLUCOSYLTRANSFERASE 1"/>
    <property type="match status" value="1"/>
</dbReference>
<dbReference type="InterPro" id="IPR051091">
    <property type="entry name" value="O-Glucosyltr/Glycosyltrsf_90"/>
</dbReference>
<protein>
    <recommendedName>
        <fullName evidence="3">Glycosyl transferase CAP10 domain-containing protein</fullName>
    </recommendedName>
</protein>
<evidence type="ECO:0000313" key="1">
    <source>
        <dbReference type="EMBL" id="KAF5310074.1"/>
    </source>
</evidence>
<evidence type="ECO:0008006" key="3">
    <source>
        <dbReference type="Google" id="ProtNLM"/>
    </source>
</evidence>
<evidence type="ECO:0000313" key="2">
    <source>
        <dbReference type="Proteomes" id="UP000567179"/>
    </source>
</evidence>